<proteinExistence type="predicted"/>
<dbReference type="Gene3D" id="2.40.160.20">
    <property type="match status" value="1"/>
</dbReference>
<feature type="signal peptide" evidence="2">
    <location>
        <begin position="1"/>
        <end position="22"/>
    </location>
</feature>
<feature type="chain" id="PRO_5043358547" evidence="2">
    <location>
        <begin position="23"/>
        <end position="238"/>
    </location>
</feature>
<gene>
    <name evidence="4" type="ORF">Q3M24_11535</name>
</gene>
<dbReference type="InterPro" id="IPR027385">
    <property type="entry name" value="Beta-barrel_OMP"/>
</dbReference>
<reference evidence="4" key="1">
    <citation type="journal article" date="2024" name="Syst. Appl. Microbiol.">
        <title>First single-strain enrichments of Electrothrix cable bacteria, description of E. aestuarii sp. nov. and E. rattekaaiensis sp. nov., and proposal of a cable bacteria taxonomy following the rules of the SeqCode.</title>
        <authorList>
            <person name="Plum-Jensen L.E."/>
            <person name="Schramm A."/>
            <person name="Marshall I.P.G."/>
        </authorList>
    </citation>
    <scope>NUCLEOTIDE SEQUENCE</scope>
    <source>
        <strain evidence="4">Rat1</strain>
    </source>
</reference>
<evidence type="ECO:0000256" key="1">
    <source>
        <dbReference type="ARBA" id="ARBA00022729"/>
    </source>
</evidence>
<evidence type="ECO:0000313" key="4">
    <source>
        <dbReference type="EMBL" id="XCN75324.1"/>
    </source>
</evidence>
<name>A0AAU8M1J3_9BACT</name>
<dbReference type="EMBL" id="CP159373">
    <property type="protein sequence ID" value="XCN75324.1"/>
    <property type="molecule type" value="Genomic_DNA"/>
</dbReference>
<organism evidence="4">
    <name type="scientific">Candidatus Electrothrix aestuarii</name>
    <dbReference type="NCBI Taxonomy" id="3062594"/>
    <lineage>
        <taxon>Bacteria</taxon>
        <taxon>Pseudomonadati</taxon>
        <taxon>Thermodesulfobacteriota</taxon>
        <taxon>Desulfobulbia</taxon>
        <taxon>Desulfobulbales</taxon>
        <taxon>Desulfobulbaceae</taxon>
        <taxon>Candidatus Electrothrix</taxon>
    </lineage>
</organism>
<dbReference type="KEGG" id="eaj:Q3M24_11535"/>
<reference evidence="4" key="2">
    <citation type="submission" date="2024-06" db="EMBL/GenBank/DDBJ databases">
        <authorList>
            <person name="Plum-Jensen L.E."/>
            <person name="Schramm A."/>
            <person name="Marshall I.P.G."/>
        </authorList>
    </citation>
    <scope>NUCLEOTIDE SEQUENCE</scope>
    <source>
        <strain evidence="4">Rat1</strain>
    </source>
</reference>
<keyword evidence="1 2" id="KW-0732">Signal</keyword>
<dbReference type="InterPro" id="IPR011250">
    <property type="entry name" value="OMP/PagP_B-barrel"/>
</dbReference>
<evidence type="ECO:0000256" key="2">
    <source>
        <dbReference type="SAM" id="SignalP"/>
    </source>
</evidence>
<protein>
    <submittedName>
        <fullName evidence="4">OmpW family outer membrane protein</fullName>
    </submittedName>
</protein>
<sequence>MKKIIVAGTVLLLASGAHLTHAGNRKMAQGEMEMEAQQMAPEAPQASQRDWAISGYIGMADFEGEEKPDPFRPGVTHEMDSDPALKVGIIISKYYKDFSFNLGIEYMQEVTIEDESGNELSEHSHIPISLGVNYHFDTSIVDPYIGVGLGYSFNDASNSEFIANQGMHGEIDDSMFYFLTAGIEYPLNDKYALFLAGQYTIGDADLTGTVTTPQGTVTLENEAALDRYEVNLGVKYFF</sequence>
<dbReference type="AlphaFoldDB" id="A0AAU8M1J3"/>
<accession>A0AAU8M1J3</accession>
<dbReference type="Pfam" id="PF13505">
    <property type="entry name" value="OMP_b-brl"/>
    <property type="match status" value="1"/>
</dbReference>
<dbReference type="SUPFAM" id="SSF56925">
    <property type="entry name" value="OMPA-like"/>
    <property type="match status" value="1"/>
</dbReference>
<feature type="domain" description="Outer membrane protein beta-barrel" evidence="3">
    <location>
        <begin position="40"/>
        <end position="238"/>
    </location>
</feature>
<evidence type="ECO:0000259" key="3">
    <source>
        <dbReference type="Pfam" id="PF13505"/>
    </source>
</evidence>